<gene>
    <name evidence="3" type="ordered locus">Vdis_2353</name>
</gene>
<keyword evidence="3" id="KW-0067">ATP-binding</keyword>
<reference evidence="3 4" key="1">
    <citation type="journal article" date="2010" name="Stand. Genomic Sci.">
        <title>Complete genome sequence of Vulcanisaeta distributa type strain (IC-017).</title>
        <authorList>
            <person name="Mavromatis K."/>
            <person name="Sikorski J."/>
            <person name="Pabst E."/>
            <person name="Teshima H."/>
            <person name="Lapidus A."/>
            <person name="Lucas S."/>
            <person name="Nolan M."/>
            <person name="Glavina Del Rio T."/>
            <person name="Cheng J.F."/>
            <person name="Bruce D."/>
            <person name="Goodwin L."/>
            <person name="Pitluck S."/>
            <person name="Liolios K."/>
            <person name="Ivanova N."/>
            <person name="Mikhailova N."/>
            <person name="Pati A."/>
            <person name="Chen A."/>
            <person name="Palaniappan K."/>
            <person name="Land M."/>
            <person name="Hauser L."/>
            <person name="Chang Y.J."/>
            <person name="Jeffries C.D."/>
            <person name="Rohde M."/>
            <person name="Spring S."/>
            <person name="Goker M."/>
            <person name="Wirth R."/>
            <person name="Woyke T."/>
            <person name="Bristow J."/>
            <person name="Eisen J.A."/>
            <person name="Markowitz V."/>
            <person name="Hugenholtz P."/>
            <person name="Klenk H.P."/>
            <person name="Kyrpides N.C."/>
        </authorList>
    </citation>
    <scope>NUCLEOTIDE SEQUENCE [LARGE SCALE GENOMIC DNA]</scope>
    <source>
        <strain evidence="4">DSM 14429 / JCM 11212 / NBRC 100878 / IC-017</strain>
    </source>
</reference>
<keyword evidence="3" id="KW-0347">Helicase</keyword>
<evidence type="ECO:0000313" key="4">
    <source>
        <dbReference type="Proteomes" id="UP000006681"/>
    </source>
</evidence>
<dbReference type="Pfam" id="PF06733">
    <property type="entry name" value="DEAD_2"/>
    <property type="match status" value="1"/>
</dbReference>
<feature type="domain" description="ATP-dependent helicase C-terminal" evidence="2">
    <location>
        <begin position="386"/>
        <end position="503"/>
    </location>
</feature>
<dbReference type="AlphaFoldDB" id="E1QR31"/>
<dbReference type="STRING" id="572478.Vdis_2353"/>
<keyword evidence="3" id="KW-0378">Hydrolase</keyword>
<dbReference type="PANTHER" id="PTHR11472:SF34">
    <property type="entry name" value="REGULATOR OF TELOMERE ELONGATION HELICASE 1"/>
    <property type="match status" value="1"/>
</dbReference>
<dbReference type="SUPFAM" id="SSF52540">
    <property type="entry name" value="P-loop containing nucleoside triphosphate hydrolases"/>
    <property type="match status" value="1"/>
</dbReference>
<dbReference type="Proteomes" id="UP000006681">
    <property type="component" value="Chromosome"/>
</dbReference>
<keyword evidence="1" id="KW-0238">DNA-binding</keyword>
<dbReference type="Gene3D" id="3.40.50.300">
    <property type="entry name" value="P-loop containing nucleotide triphosphate hydrolases"/>
    <property type="match status" value="2"/>
</dbReference>
<sequence>MDIADYVYSMLREKDVILLNAYPGFGKSRIAVTIAKRWINDGGQALIITRSRAEALQLCEFTRQVGIRDRVSLFLGRESMCPFNARNSKQCLLYRLSGKCRVRKTEVSSSVMTCNSLDLFNDGLCPYEVNEALAYQLPIVISTHAYLSSPELYGKLMNIINTWNKPLVIIDEFHNVAAGLEESVSISIDELRQWASHGNDIANKLLDRVGNYTPQREVVVLRRFDIDDLLKGSELINDKVIEILTHFGNDLCAFTYDGKLVRLRCLSLKPIHDLIMRSQRALFLTASIGRRFSYIMSIYSKPSYYVAVDSLPREYRENLSVLSIVDVEFTHRNRLLREYLDIVNRSIKVFIESSPPTGGLAIFFPSIEYLDSYVNQYAPPVWGVPTFVLRNSSEAVNAIGTFKESARVTKSLVITYAQNPIGEGVNFLEQELVGVMIIGFPLPQYSQWGFLKSHYYKRLGINGFTTTYLFPAISTTTQIIGRLLRDLDRHKKVAVLLDGRFYRYRRYMPKWLMSRMRPMKLLQFLKASLWR</sequence>
<keyword evidence="3" id="KW-0547">Nucleotide-binding</keyword>
<dbReference type="PANTHER" id="PTHR11472">
    <property type="entry name" value="DNA REPAIR DEAD HELICASE RAD3/XP-D SUBFAMILY MEMBER"/>
    <property type="match status" value="1"/>
</dbReference>
<dbReference type="KEGG" id="vdi:Vdis_2353"/>
<dbReference type="GO" id="GO:0006139">
    <property type="term" value="P:nucleobase-containing compound metabolic process"/>
    <property type="evidence" value="ECO:0007669"/>
    <property type="project" value="InterPro"/>
</dbReference>
<dbReference type="InterPro" id="IPR010614">
    <property type="entry name" value="RAD3-like_helicase_DEAD"/>
</dbReference>
<dbReference type="EMBL" id="CP002100">
    <property type="protein sequence ID" value="ADN51721.1"/>
    <property type="molecule type" value="Genomic_DNA"/>
</dbReference>
<dbReference type="GO" id="GO:0016818">
    <property type="term" value="F:hydrolase activity, acting on acid anhydrides, in phosphorus-containing anhydrides"/>
    <property type="evidence" value="ECO:0007669"/>
    <property type="project" value="InterPro"/>
</dbReference>
<dbReference type="InterPro" id="IPR006555">
    <property type="entry name" value="ATP-dep_Helicase_C"/>
</dbReference>
<keyword evidence="4" id="KW-1185">Reference proteome</keyword>
<dbReference type="RefSeq" id="WP_013337446.1">
    <property type="nucleotide sequence ID" value="NC_014537.1"/>
</dbReference>
<evidence type="ECO:0000259" key="2">
    <source>
        <dbReference type="SMART" id="SM00491"/>
    </source>
</evidence>
<dbReference type="HOGENOM" id="CLU_513542_0_0_2"/>
<dbReference type="InterPro" id="IPR027417">
    <property type="entry name" value="P-loop_NTPase"/>
</dbReference>
<proteinExistence type="predicted"/>
<dbReference type="InterPro" id="IPR045028">
    <property type="entry name" value="DinG/Rad3-like"/>
</dbReference>
<dbReference type="eggNOG" id="arCOG00770">
    <property type="taxonomic scope" value="Archaea"/>
</dbReference>
<dbReference type="GeneID" id="9753308"/>
<accession>E1QR31</accession>
<evidence type="ECO:0000256" key="1">
    <source>
        <dbReference type="ARBA" id="ARBA00023125"/>
    </source>
</evidence>
<protein>
    <submittedName>
        <fullName evidence="3">Helicase c2</fullName>
    </submittedName>
</protein>
<reference evidence="4" key="2">
    <citation type="journal article" date="2010" name="Stand. Genomic Sci.">
        <title>Complete genome sequence of Vulcanisaeta distributa type strain (IC-017T).</title>
        <authorList>
            <person name="Mavromatis K."/>
            <person name="Sikorski J."/>
            <person name="Pabst E."/>
            <person name="Teshima H."/>
            <person name="Lapidus A."/>
            <person name="Lucas S."/>
            <person name="Nolan M."/>
            <person name="Glavina Del Rio T."/>
            <person name="Cheng J."/>
            <person name="Bruce D."/>
            <person name="Goodwin L."/>
            <person name="Pitluck S."/>
            <person name="Liolios K."/>
            <person name="Ivanova N."/>
            <person name="Mikhailova N."/>
            <person name="Pati A."/>
            <person name="Chen A."/>
            <person name="Palaniappan K."/>
            <person name="Land M."/>
            <person name="Hauser L."/>
            <person name="Chang Y."/>
            <person name="Jeffries C."/>
            <person name="Rohde M."/>
            <person name="Spring S."/>
            <person name="Goker M."/>
            <person name="Wirth R."/>
            <person name="Woyke T."/>
            <person name="Bristow J."/>
            <person name="Eisen J."/>
            <person name="Markowitz V."/>
            <person name="Hugenholtz P."/>
            <person name="Klenk H."/>
            <person name="Kyrpides N."/>
        </authorList>
    </citation>
    <scope>NUCLEOTIDE SEQUENCE [LARGE SCALE GENOMIC DNA]</scope>
    <source>
        <strain evidence="4">DSM 14429 / JCM 11212 / NBRC 100878 / IC-017</strain>
    </source>
</reference>
<dbReference type="GO" id="GO:0003678">
    <property type="term" value="F:DNA helicase activity"/>
    <property type="evidence" value="ECO:0007669"/>
    <property type="project" value="InterPro"/>
</dbReference>
<name>E1QR31_VULDI</name>
<dbReference type="Pfam" id="PF13307">
    <property type="entry name" value="Helicase_C_2"/>
    <property type="match status" value="1"/>
</dbReference>
<organism evidence="3 4">
    <name type="scientific">Vulcanisaeta distributa (strain DSM 14429 / JCM 11212 / NBRC 100878 / IC-017)</name>
    <dbReference type="NCBI Taxonomy" id="572478"/>
    <lineage>
        <taxon>Archaea</taxon>
        <taxon>Thermoproteota</taxon>
        <taxon>Thermoprotei</taxon>
        <taxon>Thermoproteales</taxon>
        <taxon>Thermoproteaceae</taxon>
        <taxon>Vulcanisaeta</taxon>
    </lineage>
</organism>
<dbReference type="GO" id="GO:0003677">
    <property type="term" value="F:DNA binding"/>
    <property type="evidence" value="ECO:0007669"/>
    <property type="project" value="UniProtKB-KW"/>
</dbReference>
<dbReference type="SMART" id="SM00491">
    <property type="entry name" value="HELICc2"/>
    <property type="match status" value="1"/>
</dbReference>
<dbReference type="OrthoDB" id="27512at2157"/>
<evidence type="ECO:0000313" key="3">
    <source>
        <dbReference type="EMBL" id="ADN51721.1"/>
    </source>
</evidence>
<dbReference type="GO" id="GO:0005524">
    <property type="term" value="F:ATP binding"/>
    <property type="evidence" value="ECO:0007669"/>
    <property type="project" value="InterPro"/>
</dbReference>